<feature type="transmembrane region" description="Helical" evidence="12">
    <location>
        <begin position="45"/>
        <end position="65"/>
    </location>
</feature>
<name>A0A5K7XAL2_9BACT</name>
<feature type="transmembrane region" description="Helical" evidence="12">
    <location>
        <begin position="7"/>
        <end position="33"/>
    </location>
</feature>
<evidence type="ECO:0000313" key="13">
    <source>
        <dbReference type="EMBL" id="BBO31453.1"/>
    </source>
</evidence>
<dbReference type="EC" id="2.1.1.334" evidence="4"/>
<evidence type="ECO:0000256" key="7">
    <source>
        <dbReference type="ARBA" id="ARBA00022691"/>
    </source>
</evidence>
<comment type="function">
    <text evidence="1">Catalyzes the methylation of methanethiol (MeSH) to yield dimethylsulphide (DMS).</text>
</comment>
<evidence type="ECO:0000256" key="9">
    <source>
        <dbReference type="ARBA" id="ARBA00022989"/>
    </source>
</evidence>
<reference evidence="14" key="1">
    <citation type="submission" date="2019-10" db="EMBL/GenBank/DDBJ databases">
        <title>Lacipirellula parvula gen. nov., sp. nov., representing a lineage of planctomycetes widespread in freshwater anoxic habitats, and description of the family Lacipirellulaceae.</title>
        <authorList>
            <person name="Dedysh S.N."/>
            <person name="Kulichevskaya I.S."/>
            <person name="Beletsky A.V."/>
            <person name="Rakitin A.L."/>
            <person name="Mardanov A.V."/>
            <person name="Ivanova A.A."/>
            <person name="Saltykova V.X."/>
            <person name="Rijpstra W.I.C."/>
            <person name="Sinninghe Damste J.S."/>
            <person name="Ravin N.V."/>
        </authorList>
    </citation>
    <scope>NUCLEOTIDE SEQUENCE [LARGE SCALE GENOMIC DNA]</scope>
    <source>
        <strain evidence="14">PX69</strain>
    </source>
</reference>
<evidence type="ECO:0000256" key="5">
    <source>
        <dbReference type="ARBA" id="ARBA00022603"/>
    </source>
</evidence>
<dbReference type="RefSeq" id="WP_152097597.1">
    <property type="nucleotide sequence ID" value="NZ_AP021861.1"/>
</dbReference>
<dbReference type="InterPro" id="IPR054700">
    <property type="entry name" value="MddA"/>
</dbReference>
<sequence>MKRWMFFVYGIACYLAFLAVYAWFCAFTGNLFVAKSIDAPVTSSVGAAVAVNLALLLGFGVQHSLMARPAFKRVWTRIVPQPIERSTYVLASCLAVVLLIWQWRPIDAVVWNVENTTARGVLWTLFAIGWLMVPVVSLMINHFDLFGVRQVWCYLRGRECQPLAFRTPWLYSHVRHPLYVAWALTFWATPTMTAGHLLFAIGLTAYMVAAALVEERDLLAHFGQQYAAYQQTVPRYIPKFGKRTSL</sequence>
<comment type="similarity">
    <text evidence="3">Belongs to the nurim family.</text>
</comment>
<evidence type="ECO:0000256" key="10">
    <source>
        <dbReference type="ARBA" id="ARBA00023136"/>
    </source>
</evidence>
<comment type="catalytic activity">
    <reaction evidence="11">
        <text>methanethiol + S-adenosyl-L-methionine = dimethyl sulfide + S-adenosyl-L-homocysteine + H(+)</text>
        <dbReference type="Rhea" id="RHEA:50428"/>
        <dbReference type="ChEBI" id="CHEBI:15378"/>
        <dbReference type="ChEBI" id="CHEBI:16007"/>
        <dbReference type="ChEBI" id="CHEBI:17437"/>
        <dbReference type="ChEBI" id="CHEBI:57856"/>
        <dbReference type="ChEBI" id="CHEBI:59789"/>
        <dbReference type="EC" id="2.1.1.334"/>
    </reaction>
</comment>
<evidence type="ECO:0000256" key="1">
    <source>
        <dbReference type="ARBA" id="ARBA00002096"/>
    </source>
</evidence>
<comment type="subcellular location">
    <subcellularLocation>
        <location evidence="2">Membrane</location>
        <topology evidence="2">Multi-pass membrane protein</topology>
    </subcellularLocation>
</comment>
<evidence type="ECO:0000256" key="6">
    <source>
        <dbReference type="ARBA" id="ARBA00022679"/>
    </source>
</evidence>
<proteinExistence type="inferred from homology"/>
<evidence type="ECO:0000256" key="3">
    <source>
        <dbReference type="ARBA" id="ARBA00010631"/>
    </source>
</evidence>
<gene>
    <name evidence="13" type="ORF">PLANPX_1065</name>
</gene>
<dbReference type="EMBL" id="AP021861">
    <property type="protein sequence ID" value="BBO31453.1"/>
    <property type="molecule type" value="Genomic_DNA"/>
</dbReference>
<dbReference type="GO" id="GO:0032259">
    <property type="term" value="P:methylation"/>
    <property type="evidence" value="ECO:0007669"/>
    <property type="project" value="UniProtKB-KW"/>
</dbReference>
<dbReference type="GO" id="GO:0008168">
    <property type="term" value="F:methyltransferase activity"/>
    <property type="evidence" value="ECO:0007669"/>
    <property type="project" value="UniProtKB-KW"/>
</dbReference>
<dbReference type="PANTHER" id="PTHR31040:SF1">
    <property type="entry name" value="NURIM"/>
    <property type="match status" value="1"/>
</dbReference>
<evidence type="ECO:0000256" key="4">
    <source>
        <dbReference type="ARBA" id="ARBA00012149"/>
    </source>
</evidence>
<keyword evidence="14" id="KW-1185">Reference proteome</keyword>
<keyword evidence="9 12" id="KW-1133">Transmembrane helix</keyword>
<evidence type="ECO:0000256" key="11">
    <source>
        <dbReference type="ARBA" id="ARBA00048134"/>
    </source>
</evidence>
<dbReference type="GO" id="GO:0016020">
    <property type="term" value="C:membrane"/>
    <property type="evidence" value="ECO:0007669"/>
    <property type="project" value="UniProtKB-SubCell"/>
</dbReference>
<feature type="transmembrane region" description="Helical" evidence="12">
    <location>
        <begin position="123"/>
        <end position="148"/>
    </location>
</feature>
<dbReference type="Proteomes" id="UP000326837">
    <property type="component" value="Chromosome"/>
</dbReference>
<evidence type="ECO:0000256" key="12">
    <source>
        <dbReference type="SAM" id="Phobius"/>
    </source>
</evidence>
<protein>
    <recommendedName>
        <fullName evidence="4">methanethiol S-methyltransferase</fullName>
        <ecNumber evidence="4">2.1.1.334</ecNumber>
    </recommendedName>
</protein>
<feature type="transmembrane region" description="Helical" evidence="12">
    <location>
        <begin position="86"/>
        <end position="103"/>
    </location>
</feature>
<organism evidence="13 14">
    <name type="scientific">Lacipirellula parvula</name>
    <dbReference type="NCBI Taxonomy" id="2650471"/>
    <lineage>
        <taxon>Bacteria</taxon>
        <taxon>Pseudomonadati</taxon>
        <taxon>Planctomycetota</taxon>
        <taxon>Planctomycetia</taxon>
        <taxon>Pirellulales</taxon>
        <taxon>Lacipirellulaceae</taxon>
        <taxon>Lacipirellula</taxon>
    </lineage>
</organism>
<evidence type="ECO:0000256" key="2">
    <source>
        <dbReference type="ARBA" id="ARBA00004141"/>
    </source>
</evidence>
<keyword evidence="10 12" id="KW-0472">Membrane</keyword>
<evidence type="ECO:0000313" key="14">
    <source>
        <dbReference type="Proteomes" id="UP000326837"/>
    </source>
</evidence>
<dbReference type="PANTHER" id="PTHR31040">
    <property type="entry name" value="NURIM"/>
    <property type="match status" value="1"/>
</dbReference>
<keyword evidence="7" id="KW-0949">S-adenosyl-L-methionine</keyword>
<dbReference type="Gene3D" id="1.20.120.1630">
    <property type="match status" value="1"/>
</dbReference>
<evidence type="ECO:0000256" key="8">
    <source>
        <dbReference type="ARBA" id="ARBA00022692"/>
    </source>
</evidence>
<dbReference type="NCBIfam" id="NF045656">
    <property type="entry name" value="MeththiolMtaseMddA"/>
    <property type="match status" value="1"/>
</dbReference>
<dbReference type="KEGG" id="lpav:PLANPX_1065"/>
<dbReference type="AlphaFoldDB" id="A0A5K7XAL2"/>
<dbReference type="InterPro" id="IPR033580">
    <property type="entry name" value="Nurim-like"/>
</dbReference>
<keyword evidence="5" id="KW-0489">Methyltransferase</keyword>
<feature type="transmembrane region" description="Helical" evidence="12">
    <location>
        <begin position="194"/>
        <end position="213"/>
    </location>
</feature>
<keyword evidence="8 12" id="KW-0812">Transmembrane</keyword>
<keyword evidence="6" id="KW-0808">Transferase</keyword>
<accession>A0A5K7XAL2</accession>